<proteinExistence type="predicted"/>
<dbReference type="EMBL" id="UINC01136127">
    <property type="protein sequence ID" value="SVD20694.1"/>
    <property type="molecule type" value="Genomic_DNA"/>
</dbReference>
<reference evidence="2" key="1">
    <citation type="submission" date="2018-05" db="EMBL/GenBank/DDBJ databases">
        <authorList>
            <person name="Lanie J.A."/>
            <person name="Ng W.-L."/>
            <person name="Kazmierczak K.M."/>
            <person name="Andrzejewski T.M."/>
            <person name="Davidsen T.M."/>
            <person name="Wayne K.J."/>
            <person name="Tettelin H."/>
            <person name="Glass J.I."/>
            <person name="Rusch D."/>
            <person name="Podicherti R."/>
            <person name="Tsui H.-C.T."/>
            <person name="Winkler M.E."/>
        </authorList>
    </citation>
    <scope>NUCLEOTIDE SEQUENCE</scope>
</reference>
<name>A0A382TF04_9ZZZZ</name>
<accession>A0A382TF04</accession>
<sequence length="26" mass="2974">MHLQHLMDGGRVSMNHAQTRGQLLRS</sequence>
<feature type="region of interest" description="Disordered" evidence="1">
    <location>
        <begin position="1"/>
        <end position="26"/>
    </location>
</feature>
<gene>
    <name evidence="2" type="ORF">METZ01_LOCUS373548</name>
</gene>
<dbReference type="AlphaFoldDB" id="A0A382TF04"/>
<organism evidence="2">
    <name type="scientific">marine metagenome</name>
    <dbReference type="NCBI Taxonomy" id="408172"/>
    <lineage>
        <taxon>unclassified sequences</taxon>
        <taxon>metagenomes</taxon>
        <taxon>ecological metagenomes</taxon>
    </lineage>
</organism>
<feature type="compositionally biased region" description="Polar residues" evidence="1">
    <location>
        <begin position="15"/>
        <end position="26"/>
    </location>
</feature>
<protein>
    <submittedName>
        <fullName evidence="2">Uncharacterized protein</fullName>
    </submittedName>
</protein>
<evidence type="ECO:0000256" key="1">
    <source>
        <dbReference type="SAM" id="MobiDB-lite"/>
    </source>
</evidence>
<evidence type="ECO:0000313" key="2">
    <source>
        <dbReference type="EMBL" id="SVD20694.1"/>
    </source>
</evidence>